<evidence type="ECO:0000313" key="1">
    <source>
        <dbReference type="EnsemblPlants" id="MELO3C033409.2.1"/>
    </source>
</evidence>
<dbReference type="EnsemblPlants" id="MELO3C033409.2.1">
    <property type="protein sequence ID" value="MELO3C033409.2.1"/>
    <property type="gene ID" value="MELO3C033409.2"/>
</dbReference>
<protein>
    <submittedName>
        <fullName evidence="1">Uncharacterized protein</fullName>
    </submittedName>
</protein>
<reference evidence="1" key="1">
    <citation type="submission" date="2023-03" db="UniProtKB">
        <authorList>
            <consortium name="EnsemblPlants"/>
        </authorList>
    </citation>
    <scope>IDENTIFICATION</scope>
</reference>
<sequence>MALQRVKIVFDGRWIESSPYIDYRVLDTVDDKHVSWIMLVISKFSDNDLLVVVDTVSATDIGNTPYLREDGYSGGLVCHAVSIFGCIDLKQTQVHIWLKKQMMKVGLIQTNESWWKAILKGNSGK</sequence>
<dbReference type="AlphaFoldDB" id="A0A9I9EH83"/>
<accession>A0A9I9EH83</accession>
<proteinExistence type="predicted"/>
<dbReference type="Gramene" id="MELO3C033409.2.1">
    <property type="protein sequence ID" value="MELO3C033409.2.1"/>
    <property type="gene ID" value="MELO3C033409.2"/>
</dbReference>
<organism evidence="1">
    <name type="scientific">Cucumis melo</name>
    <name type="common">Muskmelon</name>
    <dbReference type="NCBI Taxonomy" id="3656"/>
    <lineage>
        <taxon>Eukaryota</taxon>
        <taxon>Viridiplantae</taxon>
        <taxon>Streptophyta</taxon>
        <taxon>Embryophyta</taxon>
        <taxon>Tracheophyta</taxon>
        <taxon>Spermatophyta</taxon>
        <taxon>Magnoliopsida</taxon>
        <taxon>eudicotyledons</taxon>
        <taxon>Gunneridae</taxon>
        <taxon>Pentapetalae</taxon>
        <taxon>rosids</taxon>
        <taxon>fabids</taxon>
        <taxon>Cucurbitales</taxon>
        <taxon>Cucurbitaceae</taxon>
        <taxon>Benincaseae</taxon>
        <taxon>Cucumis</taxon>
    </lineage>
</organism>
<name>A0A9I9EH83_CUCME</name>